<evidence type="ECO:0000313" key="1">
    <source>
        <dbReference type="EMBL" id="MFC3526972.1"/>
    </source>
</evidence>
<gene>
    <name evidence="1" type="ORF">ACFOMH_02225</name>
</gene>
<reference evidence="2" key="1">
    <citation type="journal article" date="2019" name="Int. J. Syst. Evol. Microbiol.">
        <title>The Global Catalogue of Microorganisms (GCM) 10K type strain sequencing project: providing services to taxonomists for standard genome sequencing and annotation.</title>
        <authorList>
            <consortium name="The Broad Institute Genomics Platform"/>
            <consortium name="The Broad Institute Genome Sequencing Center for Infectious Disease"/>
            <person name="Wu L."/>
            <person name="Ma J."/>
        </authorList>
    </citation>
    <scope>NUCLEOTIDE SEQUENCE [LARGE SCALE GENOMIC DNA]</scope>
    <source>
        <strain evidence="2">KCTC 42899</strain>
    </source>
</reference>
<protein>
    <submittedName>
        <fullName evidence="1">Uncharacterized protein</fullName>
    </submittedName>
</protein>
<comment type="caution">
    <text evidence="1">The sequence shown here is derived from an EMBL/GenBank/DDBJ whole genome shotgun (WGS) entry which is preliminary data.</text>
</comment>
<evidence type="ECO:0000313" key="2">
    <source>
        <dbReference type="Proteomes" id="UP001595721"/>
    </source>
</evidence>
<organism evidence="1 2">
    <name type="scientific">Paracoccus mangrovi</name>
    <dbReference type="NCBI Taxonomy" id="1715645"/>
    <lineage>
        <taxon>Bacteria</taxon>
        <taxon>Pseudomonadati</taxon>
        <taxon>Pseudomonadota</taxon>
        <taxon>Alphaproteobacteria</taxon>
        <taxon>Rhodobacterales</taxon>
        <taxon>Paracoccaceae</taxon>
        <taxon>Paracoccus</taxon>
    </lineage>
</organism>
<proteinExistence type="predicted"/>
<dbReference type="Proteomes" id="UP001595721">
    <property type="component" value="Unassembled WGS sequence"/>
</dbReference>
<sequence length="261" mass="28876">MTPRNVLFLGNSHTAAPRIALRDDPDRWPGFAPDVFAMPGHSLIALELDGRTLVTPDDEARRKMVYYNGVPDLPVSGYDAFVVIGGLAFHQQAILQETHRSLDFPSARRDGNFIPVSTGFVDALLRHQLEHSPALRMARMLAGLDQGPVLFLDQVLPSTECRQDPDQYGAYVALAERGDAADYRARYLRILEPLLAGGAIHLPQPASTMVADAFTAPEWMRGSIRMQPRRDVPHEASDYGHANPAYGRIQVDQITEALARL</sequence>
<accession>A0ABV7R102</accession>
<name>A0ABV7R102_9RHOB</name>
<keyword evidence="2" id="KW-1185">Reference proteome</keyword>
<dbReference type="RefSeq" id="WP_377742318.1">
    <property type="nucleotide sequence ID" value="NZ_JBHRXJ010000001.1"/>
</dbReference>
<dbReference type="EMBL" id="JBHRXJ010000001">
    <property type="protein sequence ID" value="MFC3526972.1"/>
    <property type="molecule type" value="Genomic_DNA"/>
</dbReference>